<reference evidence="1" key="1">
    <citation type="journal article" date="2019" name="bioRxiv">
        <title>The Genome of the Zebra Mussel, Dreissena polymorpha: A Resource for Invasive Species Research.</title>
        <authorList>
            <person name="McCartney M.A."/>
            <person name="Auch B."/>
            <person name="Kono T."/>
            <person name="Mallez S."/>
            <person name="Zhang Y."/>
            <person name="Obille A."/>
            <person name="Becker A."/>
            <person name="Abrahante J.E."/>
            <person name="Garbe J."/>
            <person name="Badalamenti J.P."/>
            <person name="Herman A."/>
            <person name="Mangelson H."/>
            <person name="Liachko I."/>
            <person name="Sullivan S."/>
            <person name="Sone E.D."/>
            <person name="Koren S."/>
            <person name="Silverstein K.A.T."/>
            <person name="Beckman K.B."/>
            <person name="Gohl D.M."/>
        </authorList>
    </citation>
    <scope>NUCLEOTIDE SEQUENCE</scope>
    <source>
        <strain evidence="1">Duluth1</strain>
        <tissue evidence="1">Whole animal</tissue>
    </source>
</reference>
<comment type="caution">
    <text evidence="1">The sequence shown here is derived from an EMBL/GenBank/DDBJ whole genome shotgun (WGS) entry which is preliminary data.</text>
</comment>
<sequence length="57" mass="6709">MKEIMVHKEKLNIKVNIKIYTSADITIDGEKNEYVSSLKYMGARMVPVLMWSKYELQ</sequence>
<reference evidence="1" key="2">
    <citation type="submission" date="2020-11" db="EMBL/GenBank/DDBJ databases">
        <authorList>
            <person name="McCartney M.A."/>
            <person name="Auch B."/>
            <person name="Kono T."/>
            <person name="Mallez S."/>
            <person name="Becker A."/>
            <person name="Gohl D.M."/>
            <person name="Silverstein K.A.T."/>
            <person name="Koren S."/>
            <person name="Bechman K.B."/>
            <person name="Herman A."/>
            <person name="Abrahante J.E."/>
            <person name="Garbe J."/>
        </authorList>
    </citation>
    <scope>NUCLEOTIDE SEQUENCE</scope>
    <source>
        <strain evidence="1">Duluth1</strain>
        <tissue evidence="1">Whole animal</tissue>
    </source>
</reference>
<accession>A0A9D4RXY3</accession>
<protein>
    <submittedName>
        <fullName evidence="1">Uncharacterized protein</fullName>
    </submittedName>
</protein>
<proteinExistence type="predicted"/>
<evidence type="ECO:0000313" key="2">
    <source>
        <dbReference type="Proteomes" id="UP000828390"/>
    </source>
</evidence>
<keyword evidence="2" id="KW-1185">Reference proteome</keyword>
<gene>
    <name evidence="1" type="ORF">DPMN_007045</name>
</gene>
<dbReference type="EMBL" id="JAIWYP010000001">
    <property type="protein sequence ID" value="KAH3883095.1"/>
    <property type="molecule type" value="Genomic_DNA"/>
</dbReference>
<evidence type="ECO:0000313" key="1">
    <source>
        <dbReference type="EMBL" id="KAH3883095.1"/>
    </source>
</evidence>
<name>A0A9D4RXY3_DREPO</name>
<dbReference type="AlphaFoldDB" id="A0A9D4RXY3"/>
<dbReference type="Proteomes" id="UP000828390">
    <property type="component" value="Unassembled WGS sequence"/>
</dbReference>
<organism evidence="1 2">
    <name type="scientific">Dreissena polymorpha</name>
    <name type="common">Zebra mussel</name>
    <name type="synonym">Mytilus polymorpha</name>
    <dbReference type="NCBI Taxonomy" id="45954"/>
    <lineage>
        <taxon>Eukaryota</taxon>
        <taxon>Metazoa</taxon>
        <taxon>Spiralia</taxon>
        <taxon>Lophotrochozoa</taxon>
        <taxon>Mollusca</taxon>
        <taxon>Bivalvia</taxon>
        <taxon>Autobranchia</taxon>
        <taxon>Heteroconchia</taxon>
        <taxon>Euheterodonta</taxon>
        <taxon>Imparidentia</taxon>
        <taxon>Neoheterodontei</taxon>
        <taxon>Myida</taxon>
        <taxon>Dreissenoidea</taxon>
        <taxon>Dreissenidae</taxon>
        <taxon>Dreissena</taxon>
    </lineage>
</organism>